<dbReference type="RefSeq" id="WP_085500124.1">
    <property type="nucleotide sequence ID" value="NZ_FXAO01000007.1"/>
</dbReference>
<organism evidence="1 2">
    <name type="scientific">Arenibacter troitsensis</name>
    <dbReference type="NCBI Taxonomy" id="188872"/>
    <lineage>
        <taxon>Bacteria</taxon>
        <taxon>Pseudomonadati</taxon>
        <taxon>Bacteroidota</taxon>
        <taxon>Flavobacteriia</taxon>
        <taxon>Flavobacteriales</taxon>
        <taxon>Flavobacteriaceae</taxon>
        <taxon>Arenibacter</taxon>
    </lineage>
</organism>
<dbReference type="OrthoDB" id="5918411at2"/>
<name>A0A1X7KUN2_9FLAO</name>
<evidence type="ECO:0000313" key="2">
    <source>
        <dbReference type="Proteomes" id="UP000193420"/>
    </source>
</evidence>
<dbReference type="Gene3D" id="3.30.460.40">
    <property type="match status" value="1"/>
</dbReference>
<keyword evidence="2" id="KW-1185">Reference proteome</keyword>
<protein>
    <submittedName>
        <fullName evidence="1">Predicted nucleotidyltransferase</fullName>
    </submittedName>
</protein>
<keyword evidence="1" id="KW-0808">Transferase</keyword>
<proteinExistence type="predicted"/>
<dbReference type="STRING" id="188872.SAMN03080602_03414"/>
<dbReference type="GO" id="GO:0016740">
    <property type="term" value="F:transferase activity"/>
    <property type="evidence" value="ECO:0007669"/>
    <property type="project" value="UniProtKB-KW"/>
</dbReference>
<dbReference type="AlphaFoldDB" id="A0A1X7KUN2"/>
<sequence>MSTSNLTYKDYSFANHGEVYKILEEVFTTYDITYYLIGANARDVQLYKAGIKPARGTADIDFAVMVPDLEIYDNLIEELCNRKFRKTKENYRLIYDKTNTVLDLMPYGKIEQDYTVNFNERDISLSVLGFKEVGDHAEEIEIKDAGFSLITSPVVGLIILKLISWNDKQDRIKDLEDISLLLNSGWDFYEEEAYRNHLDLFNDDFEMTKAAARILGRKMKPILATNEKLYHTIMSIIEAAIKEKPKAENTEIILALNMNKSLLEVKNLLSEIKKGIVDTP</sequence>
<dbReference type="EMBL" id="FXAO01000007">
    <property type="protein sequence ID" value="SMG45187.1"/>
    <property type="molecule type" value="Genomic_DNA"/>
</dbReference>
<gene>
    <name evidence="1" type="ORF">SAMN03080602_03414</name>
</gene>
<dbReference type="Pfam" id="PF08843">
    <property type="entry name" value="AbiEii"/>
    <property type="match status" value="1"/>
</dbReference>
<accession>A0A1X7KUN2</accession>
<dbReference type="Proteomes" id="UP000193420">
    <property type="component" value="Unassembled WGS sequence"/>
</dbReference>
<reference evidence="2" key="1">
    <citation type="submission" date="2017-04" db="EMBL/GenBank/DDBJ databases">
        <authorList>
            <person name="Varghese N."/>
            <person name="Submissions S."/>
        </authorList>
    </citation>
    <scope>NUCLEOTIDE SEQUENCE [LARGE SCALE GENOMIC DNA]</scope>
    <source>
        <strain evidence="2">DSM 19835</strain>
    </source>
</reference>
<evidence type="ECO:0000313" key="1">
    <source>
        <dbReference type="EMBL" id="SMG45187.1"/>
    </source>
</evidence>
<dbReference type="InterPro" id="IPR014942">
    <property type="entry name" value="AbiEii"/>
</dbReference>